<dbReference type="GO" id="GO:0016740">
    <property type="term" value="F:transferase activity"/>
    <property type="evidence" value="ECO:0007669"/>
    <property type="project" value="UniProtKB-KW"/>
</dbReference>
<keyword evidence="3" id="KW-1185">Reference proteome</keyword>
<protein>
    <submittedName>
        <fullName evidence="2">N-acetyltransferase</fullName>
    </submittedName>
</protein>
<keyword evidence="2" id="KW-0808">Transferase</keyword>
<accession>A0A2S4ZY62</accession>
<dbReference type="Gene3D" id="3.40.630.30">
    <property type="match status" value="1"/>
</dbReference>
<dbReference type="EMBL" id="PQVF01000012">
    <property type="protein sequence ID" value="POY35255.1"/>
    <property type="molecule type" value="Genomic_DNA"/>
</dbReference>
<evidence type="ECO:0000259" key="1">
    <source>
        <dbReference type="PROSITE" id="PS51729"/>
    </source>
</evidence>
<reference evidence="2 3" key="1">
    <citation type="submission" date="2018-01" db="EMBL/GenBank/DDBJ databases">
        <authorList>
            <person name="Gaut B.S."/>
            <person name="Morton B.R."/>
            <person name="Clegg M.T."/>
            <person name="Duvall M.R."/>
        </authorList>
    </citation>
    <scope>NUCLEOTIDE SEQUENCE [LARGE SCALE GENOMIC DNA]</scope>
    <source>
        <strain evidence="2 3">HR-AV</strain>
    </source>
</reference>
<dbReference type="SUPFAM" id="SSF55729">
    <property type="entry name" value="Acyl-CoA N-acyltransferases (Nat)"/>
    <property type="match status" value="1"/>
</dbReference>
<evidence type="ECO:0000313" key="2">
    <source>
        <dbReference type="EMBL" id="POY35255.1"/>
    </source>
</evidence>
<dbReference type="Pfam" id="PF14542">
    <property type="entry name" value="Acetyltransf_CG"/>
    <property type="match status" value="1"/>
</dbReference>
<dbReference type="PANTHER" id="PTHR31435">
    <property type="entry name" value="PROTEIN NATD1"/>
    <property type="match status" value="1"/>
</dbReference>
<dbReference type="OrthoDB" id="1120671at2"/>
<sequence>METALNVIRTEKHYETVVEGHKAFIEYMLSGNSVYLTHTEVAPELEGKGVAKKLVETVLKMIEEEGKQLVPLCPFVASYLKRHPEWKRILAEGYNVQ</sequence>
<dbReference type="PROSITE" id="PS51729">
    <property type="entry name" value="GNAT_YJDJ"/>
    <property type="match status" value="1"/>
</dbReference>
<evidence type="ECO:0000313" key="3">
    <source>
        <dbReference type="Proteomes" id="UP000236893"/>
    </source>
</evidence>
<dbReference type="PANTHER" id="PTHR31435:SF10">
    <property type="entry name" value="BSR4717 PROTEIN"/>
    <property type="match status" value="1"/>
</dbReference>
<organism evidence="2 3">
    <name type="scientific">Solitalea longa</name>
    <dbReference type="NCBI Taxonomy" id="2079460"/>
    <lineage>
        <taxon>Bacteria</taxon>
        <taxon>Pseudomonadati</taxon>
        <taxon>Bacteroidota</taxon>
        <taxon>Sphingobacteriia</taxon>
        <taxon>Sphingobacteriales</taxon>
        <taxon>Sphingobacteriaceae</taxon>
        <taxon>Solitalea</taxon>
    </lineage>
</organism>
<dbReference type="InterPro" id="IPR016181">
    <property type="entry name" value="Acyl_CoA_acyltransferase"/>
</dbReference>
<dbReference type="InterPro" id="IPR045057">
    <property type="entry name" value="Gcn5-rel_NAT"/>
</dbReference>
<feature type="domain" description="N-acetyltransferase" evidence="1">
    <location>
        <begin position="6"/>
        <end position="91"/>
    </location>
</feature>
<dbReference type="Proteomes" id="UP000236893">
    <property type="component" value="Unassembled WGS sequence"/>
</dbReference>
<dbReference type="AlphaFoldDB" id="A0A2S4ZY62"/>
<proteinExistence type="predicted"/>
<dbReference type="InterPro" id="IPR031165">
    <property type="entry name" value="GNAT_YJDJ"/>
</dbReference>
<dbReference type="CDD" id="cd04301">
    <property type="entry name" value="NAT_SF"/>
    <property type="match status" value="1"/>
</dbReference>
<comment type="caution">
    <text evidence="2">The sequence shown here is derived from an EMBL/GenBank/DDBJ whole genome shotgun (WGS) entry which is preliminary data.</text>
</comment>
<name>A0A2S4ZY62_9SPHI</name>
<gene>
    <name evidence="2" type="ORF">C3K47_15850</name>
</gene>
<dbReference type="RefSeq" id="WP_103790141.1">
    <property type="nucleotide sequence ID" value="NZ_PQVF01000012.1"/>
</dbReference>